<keyword evidence="1" id="KW-1133">Transmembrane helix</keyword>
<proteinExistence type="predicted"/>
<keyword evidence="3" id="KW-1185">Reference proteome</keyword>
<dbReference type="AlphaFoldDB" id="R1CLU2"/>
<reference evidence="2 3" key="1">
    <citation type="journal article" date="2015" name="Geomicrobiol. J.">
        <title>Caldisalinibacter kiritimatiensis gen. nov., sp. nov., a moderately thermohalophilic thiosulfate-reducing bacterium from a hypersaline microbial mat.</title>
        <authorList>
            <person name="Ben Hania W."/>
            <person name="Joseph M."/>
            <person name="Fiebig A."/>
            <person name="Bunk B."/>
            <person name="Klenk H.-P."/>
            <person name="Fardeau M.-L."/>
            <person name="Spring S."/>
        </authorList>
    </citation>
    <scope>NUCLEOTIDE SEQUENCE [LARGE SCALE GENOMIC DNA]</scope>
    <source>
        <strain evidence="2 3">L21-TH-D2</strain>
    </source>
</reference>
<dbReference type="Proteomes" id="UP000013378">
    <property type="component" value="Unassembled WGS sequence"/>
</dbReference>
<name>R1CLU2_9FIRM</name>
<comment type="caution">
    <text evidence="2">The sequence shown here is derived from an EMBL/GenBank/DDBJ whole genome shotgun (WGS) entry which is preliminary data.</text>
</comment>
<gene>
    <name evidence="2" type="ORF">L21TH_2318</name>
</gene>
<feature type="transmembrane region" description="Helical" evidence="1">
    <location>
        <begin position="28"/>
        <end position="49"/>
    </location>
</feature>
<protein>
    <submittedName>
        <fullName evidence="2">Uncharacterized protein</fullName>
    </submittedName>
</protein>
<dbReference type="STRING" id="1304284.L21TH_2318"/>
<keyword evidence="1" id="KW-0812">Transmembrane</keyword>
<accession>R1CLU2</accession>
<keyword evidence="1" id="KW-0472">Membrane</keyword>
<sequence>MILGILVIVLLFVGYIIRQYFDMRAGMFVSASIPPLVLIFVILLVFSLISRK</sequence>
<evidence type="ECO:0000313" key="2">
    <source>
        <dbReference type="EMBL" id="EOC99675.1"/>
    </source>
</evidence>
<organism evidence="2 3">
    <name type="scientific">Caldisalinibacter kiritimatiensis</name>
    <dbReference type="NCBI Taxonomy" id="1304284"/>
    <lineage>
        <taxon>Bacteria</taxon>
        <taxon>Bacillati</taxon>
        <taxon>Bacillota</taxon>
        <taxon>Tissierellia</taxon>
        <taxon>Tissierellales</taxon>
        <taxon>Thermohalobacteraceae</taxon>
        <taxon>Caldisalinibacter</taxon>
    </lineage>
</organism>
<evidence type="ECO:0000256" key="1">
    <source>
        <dbReference type="SAM" id="Phobius"/>
    </source>
</evidence>
<dbReference type="EMBL" id="ARZA01000256">
    <property type="protein sequence ID" value="EOC99675.1"/>
    <property type="molecule type" value="Genomic_DNA"/>
</dbReference>
<evidence type="ECO:0000313" key="3">
    <source>
        <dbReference type="Proteomes" id="UP000013378"/>
    </source>
</evidence>